<sequence length="412" mass="42592">MTPGRPATLPTSPTGRTPQWVVDEHRRRHEVPSDGAAGDATADHLAAGPAHREVPVVDDPAAPRPGVDGHAAGRPAVDLPATAAAVRASGPPEDDANALLSDAWVDRTRATRSPGRAVRASRSPGRPTAWPPRRRPWLTRLVVVTVLAALVATFGPHSLDETRDLVGRVTSARLEVRDGAVTLGVHGDALPPAGVDLAAERLAPVPPLREVSRAHAFLQTQPGGTAPVSFDPCRPVHYVVRPDGAPAGGAALVDEAVQRLSAATGLVFVDDGETDEGPSDDRSAYQPDRYGERWAPVLVTWSDETEDPRLAGSVAGVGGPVTTVVGDHPRVTVSGSVSLDAAGITEILATPDGTAIARSVVVHELAHVVGLAHVDDPTQLMAPRSDPGVTELQAGDLTGLALAGAGACAPWL</sequence>
<dbReference type="Pfam" id="PF00413">
    <property type="entry name" value="Peptidase_M10"/>
    <property type="match status" value="1"/>
</dbReference>
<dbReference type="EMBL" id="CP002666">
    <property type="protein sequence ID" value="AEE46669.1"/>
    <property type="molecule type" value="Genomic_DNA"/>
</dbReference>
<dbReference type="Proteomes" id="UP000008460">
    <property type="component" value="Chromosome"/>
</dbReference>
<dbReference type="SUPFAM" id="SSF55486">
    <property type="entry name" value="Metalloproteases ('zincins'), catalytic domain"/>
    <property type="match status" value="1"/>
</dbReference>
<dbReference type="GO" id="GO:0004222">
    <property type="term" value="F:metalloendopeptidase activity"/>
    <property type="evidence" value="ECO:0007669"/>
    <property type="project" value="InterPro"/>
</dbReference>
<evidence type="ECO:0000256" key="2">
    <source>
        <dbReference type="ARBA" id="ARBA00022723"/>
    </source>
</evidence>
<dbReference type="AlphaFoldDB" id="F4H563"/>
<keyword evidence="1" id="KW-0645">Protease</keyword>
<accession>F4H563</accession>
<evidence type="ECO:0000259" key="6">
    <source>
        <dbReference type="Pfam" id="PF00413"/>
    </source>
</evidence>
<dbReference type="eggNOG" id="COG5549">
    <property type="taxonomic scope" value="Bacteria"/>
</dbReference>
<name>F4H563_CELFA</name>
<evidence type="ECO:0000256" key="3">
    <source>
        <dbReference type="ARBA" id="ARBA00022801"/>
    </source>
</evidence>
<dbReference type="GO" id="GO:0006508">
    <property type="term" value="P:proteolysis"/>
    <property type="evidence" value="ECO:0007669"/>
    <property type="project" value="UniProtKB-KW"/>
</dbReference>
<dbReference type="InterPro" id="IPR024079">
    <property type="entry name" value="MetalloPept_cat_dom_sf"/>
</dbReference>
<keyword evidence="3" id="KW-0378">Hydrolase</keyword>
<evidence type="ECO:0000256" key="4">
    <source>
        <dbReference type="ARBA" id="ARBA00022833"/>
    </source>
</evidence>
<dbReference type="GO" id="GO:0031012">
    <property type="term" value="C:extracellular matrix"/>
    <property type="evidence" value="ECO:0007669"/>
    <property type="project" value="InterPro"/>
</dbReference>
<evidence type="ECO:0000256" key="1">
    <source>
        <dbReference type="ARBA" id="ARBA00022670"/>
    </source>
</evidence>
<dbReference type="HOGENOM" id="CLU_055075_1_0_11"/>
<dbReference type="GO" id="GO:0008270">
    <property type="term" value="F:zinc ion binding"/>
    <property type="evidence" value="ECO:0007669"/>
    <property type="project" value="InterPro"/>
</dbReference>
<reference evidence="7 8" key="1">
    <citation type="submission" date="2011-04" db="EMBL/GenBank/DDBJ databases">
        <title>Complete sequence of Cellulomonas fimi ATCC 484.</title>
        <authorList>
            <consortium name="US DOE Joint Genome Institute"/>
            <person name="Lucas S."/>
            <person name="Han J."/>
            <person name="Lapidus A."/>
            <person name="Cheng J.-F."/>
            <person name="Goodwin L."/>
            <person name="Pitluck S."/>
            <person name="Peters L."/>
            <person name="Chertkov O."/>
            <person name="Detter J.C."/>
            <person name="Han C."/>
            <person name="Tapia R."/>
            <person name="Land M."/>
            <person name="Hauser L."/>
            <person name="Kyrpides N."/>
            <person name="Ivanova N."/>
            <person name="Ovchinnikova G."/>
            <person name="Pagani I."/>
            <person name="Mead D."/>
            <person name="Brumm P."/>
            <person name="Woyke T."/>
        </authorList>
    </citation>
    <scope>NUCLEOTIDE SEQUENCE [LARGE SCALE GENOMIC DNA]</scope>
    <source>
        <strain evidence="8">ATCC 484 / DSM 20113 / JCM 1341 / NBRC 15513 / NCIMB 8980 / NCTC 7547</strain>
    </source>
</reference>
<evidence type="ECO:0000256" key="5">
    <source>
        <dbReference type="SAM" id="MobiDB-lite"/>
    </source>
</evidence>
<gene>
    <name evidence="7" type="ordered locus">Celf_2544</name>
</gene>
<dbReference type="KEGG" id="cfi:Celf_2544"/>
<organism evidence="7 8">
    <name type="scientific">Cellulomonas fimi (strain ATCC 484 / DSM 20113 / JCM 1341 / CCUG 24087 / LMG 16345 / NBRC 15513 / NCIMB 8980 / NCTC 7547 / NRS-133)</name>
    <dbReference type="NCBI Taxonomy" id="590998"/>
    <lineage>
        <taxon>Bacteria</taxon>
        <taxon>Bacillati</taxon>
        <taxon>Actinomycetota</taxon>
        <taxon>Actinomycetes</taxon>
        <taxon>Micrococcales</taxon>
        <taxon>Cellulomonadaceae</taxon>
        <taxon>Cellulomonas</taxon>
    </lineage>
</organism>
<dbReference type="Gene3D" id="3.40.390.10">
    <property type="entry name" value="Collagenase (Catalytic Domain)"/>
    <property type="match status" value="1"/>
</dbReference>
<keyword evidence="4" id="KW-0862">Zinc</keyword>
<evidence type="ECO:0000313" key="7">
    <source>
        <dbReference type="EMBL" id="AEE46669.1"/>
    </source>
</evidence>
<dbReference type="STRING" id="590998.Celf_2544"/>
<feature type="domain" description="Peptidase M10 metallopeptidase" evidence="6">
    <location>
        <begin position="330"/>
        <end position="399"/>
    </location>
</feature>
<feature type="region of interest" description="Disordered" evidence="5">
    <location>
        <begin position="1"/>
        <end position="49"/>
    </location>
</feature>
<keyword evidence="8" id="KW-1185">Reference proteome</keyword>
<keyword evidence="2" id="KW-0479">Metal-binding</keyword>
<dbReference type="InterPro" id="IPR001818">
    <property type="entry name" value="Pept_M10_metallopeptidase"/>
</dbReference>
<feature type="region of interest" description="Disordered" evidence="5">
    <location>
        <begin position="110"/>
        <end position="131"/>
    </location>
</feature>
<protein>
    <submittedName>
        <fullName evidence="7">Peptidase M10A and M12B matrixin and adamalysin</fullName>
    </submittedName>
</protein>
<evidence type="ECO:0000313" key="8">
    <source>
        <dbReference type="Proteomes" id="UP000008460"/>
    </source>
</evidence>
<proteinExistence type="predicted"/>
<feature type="compositionally biased region" description="Low complexity" evidence="5">
    <location>
        <begin position="34"/>
        <end position="48"/>
    </location>
</feature>